<keyword evidence="2" id="KW-1185">Reference proteome</keyword>
<evidence type="ECO:0000313" key="2">
    <source>
        <dbReference type="Proteomes" id="UP001066276"/>
    </source>
</evidence>
<protein>
    <submittedName>
        <fullName evidence="1">Uncharacterized protein</fullName>
    </submittedName>
</protein>
<sequence length="95" mass="10864">MTYGVIILRKLHRESLHHWLTKVAVKKADRLVEKPALEPSVTFEMVAGVDELLAPATWPFTDALFTKLREHIEALWIKVMVDIKEVSKEVTNLGN</sequence>
<name>A0AAV7N365_PLEWA</name>
<reference evidence="1" key="1">
    <citation type="journal article" date="2022" name="bioRxiv">
        <title>Sequencing and chromosome-scale assembly of the giantPleurodeles waltlgenome.</title>
        <authorList>
            <person name="Brown T."/>
            <person name="Elewa A."/>
            <person name="Iarovenko S."/>
            <person name="Subramanian E."/>
            <person name="Araus A.J."/>
            <person name="Petzold A."/>
            <person name="Susuki M."/>
            <person name="Suzuki K.-i.T."/>
            <person name="Hayashi T."/>
            <person name="Toyoda A."/>
            <person name="Oliveira C."/>
            <person name="Osipova E."/>
            <person name="Leigh N.D."/>
            <person name="Simon A."/>
            <person name="Yun M.H."/>
        </authorList>
    </citation>
    <scope>NUCLEOTIDE SEQUENCE</scope>
    <source>
        <strain evidence="1">20211129_DDA</strain>
        <tissue evidence="1">Liver</tissue>
    </source>
</reference>
<gene>
    <name evidence="1" type="ORF">NDU88_004501</name>
</gene>
<dbReference type="AlphaFoldDB" id="A0AAV7N365"/>
<evidence type="ECO:0000313" key="1">
    <source>
        <dbReference type="EMBL" id="KAJ1107105.1"/>
    </source>
</evidence>
<accession>A0AAV7N365</accession>
<organism evidence="1 2">
    <name type="scientific">Pleurodeles waltl</name>
    <name type="common">Iberian ribbed newt</name>
    <dbReference type="NCBI Taxonomy" id="8319"/>
    <lineage>
        <taxon>Eukaryota</taxon>
        <taxon>Metazoa</taxon>
        <taxon>Chordata</taxon>
        <taxon>Craniata</taxon>
        <taxon>Vertebrata</taxon>
        <taxon>Euteleostomi</taxon>
        <taxon>Amphibia</taxon>
        <taxon>Batrachia</taxon>
        <taxon>Caudata</taxon>
        <taxon>Salamandroidea</taxon>
        <taxon>Salamandridae</taxon>
        <taxon>Pleurodelinae</taxon>
        <taxon>Pleurodeles</taxon>
    </lineage>
</organism>
<comment type="caution">
    <text evidence="1">The sequence shown here is derived from an EMBL/GenBank/DDBJ whole genome shotgun (WGS) entry which is preliminary data.</text>
</comment>
<proteinExistence type="predicted"/>
<dbReference type="Proteomes" id="UP001066276">
    <property type="component" value="Chromosome 9"/>
</dbReference>
<dbReference type="EMBL" id="JANPWB010000013">
    <property type="protein sequence ID" value="KAJ1107105.1"/>
    <property type="molecule type" value="Genomic_DNA"/>
</dbReference>